<dbReference type="CDD" id="cd00118">
    <property type="entry name" value="LysM"/>
    <property type="match status" value="1"/>
</dbReference>
<dbReference type="GeneID" id="99685446"/>
<evidence type="ECO:0000259" key="2">
    <source>
        <dbReference type="PROSITE" id="PS51782"/>
    </source>
</evidence>
<dbReference type="InterPro" id="IPR016930">
    <property type="entry name" value="UCP029644"/>
</dbReference>
<proteinExistence type="predicted"/>
<evidence type="ECO:0000313" key="3">
    <source>
        <dbReference type="EMBL" id="TCO99794.1"/>
    </source>
</evidence>
<evidence type="ECO:0000256" key="1">
    <source>
        <dbReference type="SAM" id="SignalP"/>
    </source>
</evidence>
<comment type="caution">
    <text evidence="3">The sequence shown here is derived from an EMBL/GenBank/DDBJ whole genome shotgun (WGS) entry which is preliminary data.</text>
</comment>
<dbReference type="Pfam" id="PF01476">
    <property type="entry name" value="LysM"/>
    <property type="match status" value="1"/>
</dbReference>
<reference evidence="3 4" key="1">
    <citation type="submission" date="2019-03" db="EMBL/GenBank/DDBJ databases">
        <title>Genomic Encyclopedia of Type Strains, Phase IV (KMG-IV): sequencing the most valuable type-strain genomes for metagenomic binning, comparative biology and taxonomic classification.</title>
        <authorList>
            <person name="Goeker M."/>
        </authorList>
    </citation>
    <scope>NUCLEOTIDE SEQUENCE [LARGE SCALE GENOMIC DNA]</scope>
    <source>
        <strain evidence="3 4">DSM 1709</strain>
    </source>
</reference>
<feature type="domain" description="LysM" evidence="2">
    <location>
        <begin position="33"/>
        <end position="80"/>
    </location>
</feature>
<dbReference type="PROSITE" id="PS51782">
    <property type="entry name" value="LYSM"/>
    <property type="match status" value="1"/>
</dbReference>
<dbReference type="OrthoDB" id="9813091at2"/>
<dbReference type="AlphaFoldDB" id="A0A4R2M4Q4"/>
<dbReference type="Pfam" id="PF04773">
    <property type="entry name" value="FecR"/>
    <property type="match status" value="1"/>
</dbReference>
<dbReference type="Gene3D" id="2.60.120.1440">
    <property type="match status" value="1"/>
</dbReference>
<protein>
    <submittedName>
        <fullName evidence="3">FecR family protein</fullName>
    </submittedName>
</protein>
<feature type="chain" id="PRO_5020302630" evidence="1">
    <location>
        <begin position="27"/>
        <end position="541"/>
    </location>
</feature>
<dbReference type="InterPro" id="IPR036779">
    <property type="entry name" value="LysM_dom_sf"/>
</dbReference>
<dbReference type="PANTHER" id="PTHR38731">
    <property type="entry name" value="LIPL45-RELATED LIPOPROTEIN-RELATED"/>
    <property type="match status" value="1"/>
</dbReference>
<dbReference type="RefSeq" id="WP_132649103.1">
    <property type="nucleotide sequence ID" value="NZ_CP181386.1"/>
</dbReference>
<feature type="signal peptide" evidence="1">
    <location>
        <begin position="1"/>
        <end position="26"/>
    </location>
</feature>
<gene>
    <name evidence="3" type="ORF">EV684_11491</name>
</gene>
<dbReference type="Proteomes" id="UP000295106">
    <property type="component" value="Unassembled WGS sequence"/>
</dbReference>
<dbReference type="SUPFAM" id="SSF54106">
    <property type="entry name" value="LysM domain"/>
    <property type="match status" value="1"/>
</dbReference>
<dbReference type="PIRSF" id="PIRSF029644">
    <property type="entry name" value="UCP029644"/>
    <property type="match status" value="1"/>
</dbReference>
<accession>A0A4R2M4Q4</accession>
<organism evidence="3 4">
    <name type="scientific">Rubrivivax gelatinosus</name>
    <name type="common">Rhodocyclus gelatinosus</name>
    <name type="synonym">Rhodopseudomonas gelatinosa</name>
    <dbReference type="NCBI Taxonomy" id="28068"/>
    <lineage>
        <taxon>Bacteria</taxon>
        <taxon>Pseudomonadati</taxon>
        <taxon>Pseudomonadota</taxon>
        <taxon>Betaproteobacteria</taxon>
        <taxon>Burkholderiales</taxon>
        <taxon>Sphaerotilaceae</taxon>
        <taxon>Rubrivivax</taxon>
    </lineage>
</organism>
<dbReference type="PANTHER" id="PTHR38731:SF1">
    <property type="entry name" value="FECR PROTEIN DOMAIN-CONTAINING PROTEIN"/>
    <property type="match status" value="1"/>
</dbReference>
<dbReference type="InterPro" id="IPR013783">
    <property type="entry name" value="Ig-like_fold"/>
</dbReference>
<dbReference type="EMBL" id="SLXD01000014">
    <property type="protein sequence ID" value="TCO99794.1"/>
    <property type="molecule type" value="Genomic_DNA"/>
</dbReference>
<sequence>MSYLPRHRGVLPGLLALVASTSPVLAAADGPLWAYRVRQGDTLIALQAQLLRPGIGWQALQQRNQVADPRRLPIGQTLQIPVAWLRSRPVEAEVLFVHGEVELRRHGEAPRPLASGERVADGDEIVTGPRSSSTVLRFDDGSRLLVEPASRLRIEALIRRGASAYRESRLRLDGGAEASVQTQPPAPPQPRLQIRTPVVNLAVRGTEFRARSDDSGTRLEVLQGRVAAGARPVASGLGVVATRSGVQRAAPLLPAPALQAPAAPMERLPLAFSWPPLPGAAAYRAQVLDADGDTRLRLDGRFDAPAADWPDELPDGRYLLRVRAIGADGLEGLDARAVIELKARPEPPMPMLPTPGARVDAGRVLLRWTRHPEAGHYRLQIAATADFATPLVDREVTATEAEAELAPGDYVWRLRSVRAGGDAGPWGEALPLQVVEPPPAEPPKAEAGSDRVSLAWAASPRPGVHYEIQVARDAGFAEPVAEGRADTPAWSFEPPGAGLYHVRVRTVGADGQPGGWGAAQQFEVPGAWRWWWLLPALLWLL</sequence>
<dbReference type="InterPro" id="IPR018392">
    <property type="entry name" value="LysM"/>
</dbReference>
<dbReference type="SMART" id="SM00257">
    <property type="entry name" value="LysM"/>
    <property type="match status" value="1"/>
</dbReference>
<dbReference type="Gene3D" id="2.60.40.10">
    <property type="entry name" value="Immunoglobulins"/>
    <property type="match status" value="2"/>
</dbReference>
<dbReference type="Gene3D" id="3.10.350.10">
    <property type="entry name" value="LysM domain"/>
    <property type="match status" value="1"/>
</dbReference>
<keyword evidence="1" id="KW-0732">Signal</keyword>
<name>A0A4R2M4Q4_RUBGE</name>
<dbReference type="InterPro" id="IPR006860">
    <property type="entry name" value="FecR"/>
</dbReference>
<evidence type="ECO:0000313" key="4">
    <source>
        <dbReference type="Proteomes" id="UP000295106"/>
    </source>
</evidence>